<evidence type="ECO:0000259" key="6">
    <source>
        <dbReference type="Pfam" id="PF01494"/>
    </source>
</evidence>
<gene>
    <name evidence="7" type="ORF">PISL3812_08337</name>
</gene>
<name>A0A0U1M6U8_TALIS</name>
<dbReference type="OrthoDB" id="655030at2759"/>
<keyword evidence="5" id="KW-0812">Transmembrane</keyword>
<dbReference type="Gene3D" id="3.50.50.60">
    <property type="entry name" value="FAD/NAD(P)-binding domain"/>
    <property type="match status" value="1"/>
</dbReference>
<feature type="transmembrane region" description="Helical" evidence="5">
    <location>
        <begin position="431"/>
        <end position="452"/>
    </location>
</feature>
<dbReference type="PRINTS" id="PR00420">
    <property type="entry name" value="RNGMNOXGNASE"/>
</dbReference>
<keyword evidence="5" id="KW-1133">Transmembrane helix</keyword>
<reference evidence="7 8" key="1">
    <citation type="submission" date="2015-04" db="EMBL/GenBank/DDBJ databases">
        <authorList>
            <person name="Syromyatnikov M.Y."/>
            <person name="Popov V.N."/>
        </authorList>
    </citation>
    <scope>NUCLEOTIDE SEQUENCE [LARGE SCALE GENOMIC DNA]</scope>
    <source>
        <strain evidence="7">WF-38-12</strain>
    </source>
</reference>
<dbReference type="InterPro" id="IPR002938">
    <property type="entry name" value="FAD-bd"/>
</dbReference>
<protein>
    <recommendedName>
        <fullName evidence="6">FAD-binding domain-containing protein</fullName>
    </recommendedName>
</protein>
<dbReference type="STRING" id="28573.A0A0U1M6U8"/>
<keyword evidence="1" id="KW-0285">Flavoprotein</keyword>
<evidence type="ECO:0000313" key="8">
    <source>
        <dbReference type="Proteomes" id="UP000054383"/>
    </source>
</evidence>
<evidence type="ECO:0000256" key="4">
    <source>
        <dbReference type="ARBA" id="ARBA00023033"/>
    </source>
</evidence>
<dbReference type="Pfam" id="PF01494">
    <property type="entry name" value="FAD_binding_3"/>
    <property type="match status" value="1"/>
</dbReference>
<dbReference type="Proteomes" id="UP000054383">
    <property type="component" value="Unassembled WGS sequence"/>
</dbReference>
<evidence type="ECO:0000256" key="2">
    <source>
        <dbReference type="ARBA" id="ARBA00022827"/>
    </source>
</evidence>
<proteinExistence type="predicted"/>
<keyword evidence="4" id="KW-0503">Monooxygenase</keyword>
<organism evidence="7 8">
    <name type="scientific">Talaromyces islandicus</name>
    <name type="common">Penicillium islandicum</name>
    <dbReference type="NCBI Taxonomy" id="28573"/>
    <lineage>
        <taxon>Eukaryota</taxon>
        <taxon>Fungi</taxon>
        <taxon>Dikarya</taxon>
        <taxon>Ascomycota</taxon>
        <taxon>Pezizomycotina</taxon>
        <taxon>Eurotiomycetes</taxon>
        <taxon>Eurotiomycetidae</taxon>
        <taxon>Eurotiales</taxon>
        <taxon>Trichocomaceae</taxon>
        <taxon>Talaromyces</taxon>
        <taxon>Talaromyces sect. Islandici</taxon>
    </lineage>
</organism>
<feature type="domain" description="FAD-binding" evidence="6">
    <location>
        <begin position="5"/>
        <end position="362"/>
    </location>
</feature>
<dbReference type="OMA" id="AVHGYYF"/>
<keyword evidence="5" id="KW-0472">Membrane</keyword>
<keyword evidence="2" id="KW-0274">FAD</keyword>
<dbReference type="AlphaFoldDB" id="A0A0U1M6U8"/>
<dbReference type="SUPFAM" id="SSF51905">
    <property type="entry name" value="FAD/NAD(P)-binding domain"/>
    <property type="match status" value="1"/>
</dbReference>
<dbReference type="GO" id="GO:0071949">
    <property type="term" value="F:FAD binding"/>
    <property type="evidence" value="ECO:0007669"/>
    <property type="project" value="InterPro"/>
</dbReference>
<dbReference type="PANTHER" id="PTHR46972">
    <property type="entry name" value="MONOOXYGENASE ASQM-RELATED"/>
    <property type="match status" value="1"/>
</dbReference>
<dbReference type="GO" id="GO:0004497">
    <property type="term" value="F:monooxygenase activity"/>
    <property type="evidence" value="ECO:0007669"/>
    <property type="project" value="UniProtKB-KW"/>
</dbReference>
<keyword evidence="3" id="KW-0560">Oxidoreductase</keyword>
<evidence type="ECO:0000256" key="1">
    <source>
        <dbReference type="ARBA" id="ARBA00022630"/>
    </source>
</evidence>
<dbReference type="PANTHER" id="PTHR46972:SF1">
    <property type="entry name" value="FAD DEPENDENT OXIDOREDUCTASE DOMAIN-CONTAINING PROTEIN"/>
    <property type="match status" value="1"/>
</dbReference>
<keyword evidence="8" id="KW-1185">Reference proteome</keyword>
<evidence type="ECO:0000256" key="3">
    <source>
        <dbReference type="ARBA" id="ARBA00023002"/>
    </source>
</evidence>
<dbReference type="InterPro" id="IPR036188">
    <property type="entry name" value="FAD/NAD-bd_sf"/>
</dbReference>
<dbReference type="EMBL" id="CVMT01000009">
    <property type="protein sequence ID" value="CRG91289.1"/>
    <property type="molecule type" value="Genomic_DNA"/>
</dbReference>
<accession>A0A0U1M6U8</accession>
<evidence type="ECO:0000313" key="7">
    <source>
        <dbReference type="EMBL" id="CRG91289.1"/>
    </source>
</evidence>
<evidence type="ECO:0000256" key="5">
    <source>
        <dbReference type="SAM" id="Phobius"/>
    </source>
</evidence>
<sequence length="458" mass="51627">MAPLKIAIVGAGPAGCILARLLLYQIQPEQLGKNKTEDSARSIEITIYESEHSIDFRSQGGTLDLHDDTGILALRKAGLFEEFLTHARYDGEAMLWADKNLRPYVKLSGNTGRPEIDRSDLRKILMESLPNDIVQWNKKLAGVRKKPALDNENTFGVDQWELEFKDGTTASGYDLIVGADGAWSKVRSSVLSEEKPFYSGVAGYSLVISNAEKTAPDMYQLVNKGSSYFIDGGDKPHSGRALIGQQLSNGDMIIALWMACPENWQQTADHDIKDGAAVKRFIIEEKYKDWHPRLLEAVRHADENRQVARSLYMLPVGFTWPHQQGITILGDAAHLMTPFAGEGVNLAFEDALHLCDAIKYTLADRKGLSVERTLDNNVINFEKNMNKRATITQYHTLQQMTDLYFTPGSPGHIIERFVLRNLKFMHKGWSLALYNLMYPLTATMVYTGFFIYKRLFLR</sequence>